<reference evidence="1 2" key="1">
    <citation type="submission" date="2021-06" db="EMBL/GenBank/DDBJ databases">
        <title>Caerostris extrusa draft genome.</title>
        <authorList>
            <person name="Kono N."/>
            <person name="Arakawa K."/>
        </authorList>
    </citation>
    <scope>NUCLEOTIDE SEQUENCE [LARGE SCALE GENOMIC DNA]</scope>
</reference>
<comment type="caution">
    <text evidence="1">The sequence shown here is derived from an EMBL/GenBank/DDBJ whole genome shotgun (WGS) entry which is preliminary data.</text>
</comment>
<name>A0AAV4WWA1_CAEEX</name>
<proteinExistence type="predicted"/>
<dbReference type="Proteomes" id="UP001054945">
    <property type="component" value="Unassembled WGS sequence"/>
</dbReference>
<evidence type="ECO:0000313" key="2">
    <source>
        <dbReference type="Proteomes" id="UP001054945"/>
    </source>
</evidence>
<gene>
    <name evidence="1" type="ORF">CEXT_319581</name>
</gene>
<protein>
    <submittedName>
        <fullName evidence="1">Uncharacterized protein</fullName>
    </submittedName>
</protein>
<sequence>MTQAESDNVYQEGFLQPKKWALEPKCHLLIRSRFERERKWKESVPPQIPLQIEFIPLIWVSHLPHFILISFLPTLFSLRCLRERQGLSFRIEIGLKGPQATKVPLLSEGFSSVPFSPKVGHCIFYFMRNKCCFSDTAEDLSFTYAEDTFRRLLLNKNSFWPGRGLFLVFANEFKVEKIFLHQNPSNPPFRGTSVKQTESDNVYQEGLLQPNKEMSTRAQMPFY</sequence>
<keyword evidence="2" id="KW-1185">Reference proteome</keyword>
<organism evidence="1 2">
    <name type="scientific">Caerostris extrusa</name>
    <name type="common">Bark spider</name>
    <name type="synonym">Caerostris bankana</name>
    <dbReference type="NCBI Taxonomy" id="172846"/>
    <lineage>
        <taxon>Eukaryota</taxon>
        <taxon>Metazoa</taxon>
        <taxon>Ecdysozoa</taxon>
        <taxon>Arthropoda</taxon>
        <taxon>Chelicerata</taxon>
        <taxon>Arachnida</taxon>
        <taxon>Araneae</taxon>
        <taxon>Araneomorphae</taxon>
        <taxon>Entelegynae</taxon>
        <taxon>Araneoidea</taxon>
        <taxon>Araneidae</taxon>
        <taxon>Caerostris</taxon>
    </lineage>
</organism>
<accession>A0AAV4WWA1</accession>
<dbReference type="AlphaFoldDB" id="A0AAV4WWA1"/>
<evidence type="ECO:0000313" key="1">
    <source>
        <dbReference type="EMBL" id="GIY85995.1"/>
    </source>
</evidence>
<dbReference type="EMBL" id="BPLR01016724">
    <property type="protein sequence ID" value="GIY85995.1"/>
    <property type="molecule type" value="Genomic_DNA"/>
</dbReference>